<organism evidence="9 10">
    <name type="scientific">Aspergillus aculeatus (strain ATCC 16872 / CBS 172.66 / WB 5094)</name>
    <dbReference type="NCBI Taxonomy" id="690307"/>
    <lineage>
        <taxon>Eukaryota</taxon>
        <taxon>Fungi</taxon>
        <taxon>Dikarya</taxon>
        <taxon>Ascomycota</taxon>
        <taxon>Pezizomycotina</taxon>
        <taxon>Eurotiomycetes</taxon>
        <taxon>Eurotiomycetidae</taxon>
        <taxon>Eurotiales</taxon>
        <taxon>Aspergillaceae</taxon>
        <taxon>Aspergillus</taxon>
        <taxon>Aspergillus subgen. Circumdati</taxon>
    </lineage>
</organism>
<keyword evidence="3" id="KW-0805">Transcription regulation</keyword>
<dbReference type="PANTHER" id="PTHR46910">
    <property type="entry name" value="TRANSCRIPTION FACTOR PDR1"/>
    <property type="match status" value="1"/>
</dbReference>
<dbReference type="AlphaFoldDB" id="A0A1L9X941"/>
<accession>A0A1L9X941</accession>
<dbReference type="CDD" id="cd12148">
    <property type="entry name" value="fungal_TF_MHR"/>
    <property type="match status" value="1"/>
</dbReference>
<dbReference type="InterPro" id="IPR001138">
    <property type="entry name" value="Zn2Cys6_DnaBD"/>
</dbReference>
<evidence type="ECO:0000256" key="6">
    <source>
        <dbReference type="ARBA" id="ARBA00023242"/>
    </source>
</evidence>
<dbReference type="GO" id="GO:0008270">
    <property type="term" value="F:zinc ion binding"/>
    <property type="evidence" value="ECO:0007669"/>
    <property type="project" value="InterPro"/>
</dbReference>
<dbReference type="STRING" id="690307.A0A1L9X941"/>
<dbReference type="OMA" id="WRMAVAP"/>
<evidence type="ECO:0000256" key="1">
    <source>
        <dbReference type="ARBA" id="ARBA00004123"/>
    </source>
</evidence>
<dbReference type="Pfam" id="PF00172">
    <property type="entry name" value="Zn_clus"/>
    <property type="match status" value="1"/>
</dbReference>
<evidence type="ECO:0000256" key="3">
    <source>
        <dbReference type="ARBA" id="ARBA00023015"/>
    </source>
</evidence>
<reference evidence="10" key="1">
    <citation type="journal article" date="2017" name="Genome Biol.">
        <title>Comparative genomics reveals high biological diversity and specific adaptations in the industrially and medically important fungal genus Aspergillus.</title>
        <authorList>
            <person name="de Vries R.P."/>
            <person name="Riley R."/>
            <person name="Wiebenga A."/>
            <person name="Aguilar-Osorio G."/>
            <person name="Amillis S."/>
            <person name="Uchima C.A."/>
            <person name="Anderluh G."/>
            <person name="Asadollahi M."/>
            <person name="Askin M."/>
            <person name="Barry K."/>
            <person name="Battaglia E."/>
            <person name="Bayram O."/>
            <person name="Benocci T."/>
            <person name="Braus-Stromeyer S.A."/>
            <person name="Caldana C."/>
            <person name="Canovas D."/>
            <person name="Cerqueira G.C."/>
            <person name="Chen F."/>
            <person name="Chen W."/>
            <person name="Choi C."/>
            <person name="Clum A."/>
            <person name="Dos Santos R.A."/>
            <person name="Damasio A.R."/>
            <person name="Diallinas G."/>
            <person name="Emri T."/>
            <person name="Fekete E."/>
            <person name="Flipphi M."/>
            <person name="Freyberg S."/>
            <person name="Gallo A."/>
            <person name="Gournas C."/>
            <person name="Habgood R."/>
            <person name="Hainaut M."/>
            <person name="Harispe M.L."/>
            <person name="Henrissat B."/>
            <person name="Hilden K.S."/>
            <person name="Hope R."/>
            <person name="Hossain A."/>
            <person name="Karabika E."/>
            <person name="Karaffa L."/>
            <person name="Karanyi Z."/>
            <person name="Krasevec N."/>
            <person name="Kuo A."/>
            <person name="Kusch H."/>
            <person name="LaButti K."/>
            <person name="Lagendijk E.L."/>
            <person name="Lapidus A."/>
            <person name="Levasseur A."/>
            <person name="Lindquist E."/>
            <person name="Lipzen A."/>
            <person name="Logrieco A.F."/>
            <person name="MacCabe A."/>
            <person name="Maekelae M.R."/>
            <person name="Malavazi I."/>
            <person name="Melin P."/>
            <person name="Meyer V."/>
            <person name="Mielnichuk N."/>
            <person name="Miskei M."/>
            <person name="Molnar A.P."/>
            <person name="Mule G."/>
            <person name="Ngan C.Y."/>
            <person name="Orejas M."/>
            <person name="Orosz E."/>
            <person name="Ouedraogo J.P."/>
            <person name="Overkamp K.M."/>
            <person name="Park H.-S."/>
            <person name="Perrone G."/>
            <person name="Piumi F."/>
            <person name="Punt P.J."/>
            <person name="Ram A.F."/>
            <person name="Ramon A."/>
            <person name="Rauscher S."/>
            <person name="Record E."/>
            <person name="Riano-Pachon D.M."/>
            <person name="Robert V."/>
            <person name="Roehrig J."/>
            <person name="Ruller R."/>
            <person name="Salamov A."/>
            <person name="Salih N.S."/>
            <person name="Samson R.A."/>
            <person name="Sandor E."/>
            <person name="Sanguinetti M."/>
            <person name="Schuetze T."/>
            <person name="Sepcic K."/>
            <person name="Shelest E."/>
            <person name="Sherlock G."/>
            <person name="Sophianopoulou V."/>
            <person name="Squina F.M."/>
            <person name="Sun H."/>
            <person name="Susca A."/>
            <person name="Todd R.B."/>
            <person name="Tsang A."/>
            <person name="Unkles S.E."/>
            <person name="van de Wiele N."/>
            <person name="van Rossen-Uffink D."/>
            <person name="Oliveira J.V."/>
            <person name="Vesth T.C."/>
            <person name="Visser J."/>
            <person name="Yu J.-H."/>
            <person name="Zhou M."/>
            <person name="Andersen M.R."/>
            <person name="Archer D.B."/>
            <person name="Baker S.E."/>
            <person name="Benoit I."/>
            <person name="Brakhage A.A."/>
            <person name="Braus G.H."/>
            <person name="Fischer R."/>
            <person name="Frisvad J.C."/>
            <person name="Goldman G.H."/>
            <person name="Houbraken J."/>
            <person name="Oakley B."/>
            <person name="Pocsi I."/>
            <person name="Scazzocchio C."/>
            <person name="Seiboth B."/>
            <person name="vanKuyk P.A."/>
            <person name="Wortman J."/>
            <person name="Dyer P.S."/>
            <person name="Grigoriev I.V."/>
        </authorList>
    </citation>
    <scope>NUCLEOTIDE SEQUENCE [LARGE SCALE GENOMIC DNA]</scope>
    <source>
        <strain evidence="10">ATCC 16872 / CBS 172.66 / WB 5094</strain>
    </source>
</reference>
<dbReference type="InterPro" id="IPR007219">
    <property type="entry name" value="XnlR_reg_dom"/>
</dbReference>
<dbReference type="InterPro" id="IPR050987">
    <property type="entry name" value="AtrR-like"/>
</dbReference>
<dbReference type="GO" id="GO:0006351">
    <property type="term" value="P:DNA-templated transcription"/>
    <property type="evidence" value="ECO:0007669"/>
    <property type="project" value="InterPro"/>
</dbReference>
<proteinExistence type="predicted"/>
<dbReference type="Gene3D" id="4.10.240.10">
    <property type="entry name" value="Zn(2)-C6 fungal-type DNA-binding domain"/>
    <property type="match status" value="1"/>
</dbReference>
<dbReference type="SMART" id="SM00906">
    <property type="entry name" value="Fungal_trans"/>
    <property type="match status" value="1"/>
</dbReference>
<keyword evidence="5" id="KW-0804">Transcription</keyword>
<dbReference type="CDD" id="cd00067">
    <property type="entry name" value="GAL4"/>
    <property type="match status" value="1"/>
</dbReference>
<dbReference type="OrthoDB" id="4470371at2759"/>
<sequence length="622" mass="69404">MNAGFKVVSLAFGERAGRTRVSRACDRCHRQKIKCDAAQPRCNWCTHQDTPCLYDRQRKTRRNYMQPRENASSSQYGPHTNASDNEVVGDSTLPPSKPRNQSPAHLIGNIPIAEGNASLSSASDTIPALSGTQDSQPSRRSSPTIGSFDSPPWENVAQFGPGLNHEPNSIDRTSLPEHDVIRSLAVDFYSSIYSSIFPILDPVLFDQTVSYAYETDARGRGARKSACLCVWAFLAFMSIHQLDAGHRTSPSERLRVLHYIETSMHIGQEPDIDLLQTSVIMIVVYLFSGKLRMAVMWSSFASRAVLLLGGHSKACFERASLFTNSSELGTRADAHLRNLFWLCYHFDKELCRRTEQPPSLSDHNCDLSLPEGYKDYVQFTMEADNYSRPLFPGELRLTEIRSRAYTALYSRRALEKSDGEILQAIRTLDGQLEEWRMAVAPDHRPKLFFSAAAGIGRDGADMRAVMLRLEFHHCLAYVHLASTRCKSWSPRHKVELEGVSTSLEISVSACRSSLQFLLAVKQVLKPKVFWLVIFYPIMAMQTILSNIQANPNAQTATYDVALISQVSQFLNDLATQAAQQNEGHGSEDRACTFVADLERAARQSVLRSAPATISRLSSDVAV</sequence>
<comment type="subcellular location">
    <subcellularLocation>
        <location evidence="1">Nucleus</location>
    </subcellularLocation>
</comment>
<dbReference type="InterPro" id="IPR036864">
    <property type="entry name" value="Zn2-C6_fun-type_DNA-bd_sf"/>
</dbReference>
<dbReference type="RefSeq" id="XP_020061300.1">
    <property type="nucleotide sequence ID" value="XM_020204230.1"/>
</dbReference>
<feature type="domain" description="Zn(2)-C6 fungal-type" evidence="8">
    <location>
        <begin position="24"/>
        <end position="54"/>
    </location>
</feature>
<feature type="region of interest" description="Disordered" evidence="7">
    <location>
        <begin position="65"/>
        <end position="106"/>
    </location>
</feature>
<dbReference type="PANTHER" id="PTHR46910:SF37">
    <property type="entry name" value="ZN(II)2CYS6 TRANSCRIPTION FACTOR (EUROFUNG)"/>
    <property type="match status" value="1"/>
</dbReference>
<keyword evidence="6" id="KW-0539">Nucleus</keyword>
<dbReference type="Proteomes" id="UP000184546">
    <property type="component" value="Unassembled WGS sequence"/>
</dbReference>
<keyword evidence="10" id="KW-1185">Reference proteome</keyword>
<dbReference type="PROSITE" id="PS50048">
    <property type="entry name" value="ZN2_CY6_FUNGAL_2"/>
    <property type="match status" value="1"/>
</dbReference>
<dbReference type="GO" id="GO:0000981">
    <property type="term" value="F:DNA-binding transcription factor activity, RNA polymerase II-specific"/>
    <property type="evidence" value="ECO:0007669"/>
    <property type="project" value="InterPro"/>
</dbReference>
<evidence type="ECO:0000256" key="4">
    <source>
        <dbReference type="ARBA" id="ARBA00023125"/>
    </source>
</evidence>
<protein>
    <recommendedName>
        <fullName evidence="8">Zn(2)-C6 fungal-type domain-containing protein</fullName>
    </recommendedName>
</protein>
<evidence type="ECO:0000256" key="7">
    <source>
        <dbReference type="SAM" id="MobiDB-lite"/>
    </source>
</evidence>
<dbReference type="SMART" id="SM00066">
    <property type="entry name" value="GAL4"/>
    <property type="match status" value="1"/>
</dbReference>
<feature type="compositionally biased region" description="Polar residues" evidence="7">
    <location>
        <begin position="121"/>
        <end position="147"/>
    </location>
</feature>
<evidence type="ECO:0000256" key="5">
    <source>
        <dbReference type="ARBA" id="ARBA00023163"/>
    </source>
</evidence>
<evidence type="ECO:0000313" key="9">
    <source>
        <dbReference type="EMBL" id="OJK04961.1"/>
    </source>
</evidence>
<dbReference type="SUPFAM" id="SSF57701">
    <property type="entry name" value="Zn2/Cys6 DNA-binding domain"/>
    <property type="match status" value="1"/>
</dbReference>
<dbReference type="Pfam" id="PF04082">
    <property type="entry name" value="Fungal_trans"/>
    <property type="match status" value="1"/>
</dbReference>
<dbReference type="GeneID" id="30978044"/>
<gene>
    <name evidence="9" type="ORF">ASPACDRAFT_74490</name>
</gene>
<dbReference type="GO" id="GO:0003677">
    <property type="term" value="F:DNA binding"/>
    <property type="evidence" value="ECO:0007669"/>
    <property type="project" value="UniProtKB-KW"/>
</dbReference>
<dbReference type="GO" id="GO:0009893">
    <property type="term" value="P:positive regulation of metabolic process"/>
    <property type="evidence" value="ECO:0007669"/>
    <property type="project" value="UniProtKB-ARBA"/>
</dbReference>
<dbReference type="GO" id="GO:0005634">
    <property type="term" value="C:nucleus"/>
    <property type="evidence" value="ECO:0007669"/>
    <property type="project" value="UniProtKB-SubCell"/>
</dbReference>
<dbReference type="EMBL" id="KV878970">
    <property type="protein sequence ID" value="OJK04961.1"/>
    <property type="molecule type" value="Genomic_DNA"/>
</dbReference>
<feature type="compositionally biased region" description="Polar residues" evidence="7">
    <location>
        <begin position="69"/>
        <end position="84"/>
    </location>
</feature>
<evidence type="ECO:0000313" key="10">
    <source>
        <dbReference type="Proteomes" id="UP000184546"/>
    </source>
</evidence>
<keyword evidence="4" id="KW-0238">DNA-binding</keyword>
<dbReference type="PROSITE" id="PS00463">
    <property type="entry name" value="ZN2_CY6_FUNGAL_1"/>
    <property type="match status" value="1"/>
</dbReference>
<keyword evidence="2" id="KW-0479">Metal-binding</keyword>
<evidence type="ECO:0000256" key="2">
    <source>
        <dbReference type="ARBA" id="ARBA00022723"/>
    </source>
</evidence>
<name>A0A1L9X941_ASPA1</name>
<evidence type="ECO:0000259" key="8">
    <source>
        <dbReference type="PROSITE" id="PS50048"/>
    </source>
</evidence>
<feature type="region of interest" description="Disordered" evidence="7">
    <location>
        <begin position="121"/>
        <end position="152"/>
    </location>
</feature>
<dbReference type="VEuPathDB" id="FungiDB:ASPACDRAFT_74490"/>